<evidence type="ECO:0000256" key="1">
    <source>
        <dbReference type="SAM" id="MobiDB-lite"/>
    </source>
</evidence>
<feature type="transmembrane region" description="Helical" evidence="2">
    <location>
        <begin position="592"/>
        <end position="615"/>
    </location>
</feature>
<evidence type="ECO:0000313" key="3">
    <source>
        <dbReference type="EMBL" id="KAK3275211.1"/>
    </source>
</evidence>
<dbReference type="Gene3D" id="1.25.10.10">
    <property type="entry name" value="Leucine-rich Repeat Variant"/>
    <property type="match status" value="1"/>
</dbReference>
<feature type="transmembrane region" description="Helical" evidence="2">
    <location>
        <begin position="621"/>
        <end position="643"/>
    </location>
</feature>
<reference evidence="3 4" key="1">
    <citation type="journal article" date="2015" name="Genome Biol. Evol.">
        <title>Comparative Genomics of a Bacterivorous Green Alga Reveals Evolutionary Causalities and Consequences of Phago-Mixotrophic Mode of Nutrition.</title>
        <authorList>
            <person name="Burns J.A."/>
            <person name="Paasch A."/>
            <person name="Narechania A."/>
            <person name="Kim E."/>
        </authorList>
    </citation>
    <scope>NUCLEOTIDE SEQUENCE [LARGE SCALE GENOMIC DNA]</scope>
    <source>
        <strain evidence="3 4">PLY_AMNH</strain>
    </source>
</reference>
<dbReference type="InterPro" id="IPR011989">
    <property type="entry name" value="ARM-like"/>
</dbReference>
<organism evidence="3 4">
    <name type="scientific">Cymbomonas tetramitiformis</name>
    <dbReference type="NCBI Taxonomy" id="36881"/>
    <lineage>
        <taxon>Eukaryota</taxon>
        <taxon>Viridiplantae</taxon>
        <taxon>Chlorophyta</taxon>
        <taxon>Pyramimonadophyceae</taxon>
        <taxon>Pyramimonadales</taxon>
        <taxon>Pyramimonadaceae</taxon>
        <taxon>Cymbomonas</taxon>
    </lineage>
</organism>
<dbReference type="SUPFAM" id="SSF48371">
    <property type="entry name" value="ARM repeat"/>
    <property type="match status" value="1"/>
</dbReference>
<evidence type="ECO:0000256" key="2">
    <source>
        <dbReference type="SAM" id="Phobius"/>
    </source>
</evidence>
<proteinExistence type="predicted"/>
<sequence length="716" mass="78786">MHTVPCSSTSAASIAVGITFANPATRRPSQERVRAADASGLGWRSPGKLHSSSPIGAVSPLGNFYPEHRENILRRDAARRGTARGPLAARGARGASRASVNGAHVAFQVLSTGALTERRSMNRLLHHGLGKVDLEVDRELLVQRILTALEDNGTHSVRTGAKMSIEMLQARNWMWRAVRGLVFDMGDAGKAEQLRTLSESVLRQRRETIHPNLLYCALETYLMDPHESREDKRAMAMQFCEEDLEGSVSAMGAPSTSADESLIGGVCASTKWLAIMWLADTLQYSPAVKYVCDELETATRAKESRDEPLDLTSGPSAPPLLGGVKLGLLFQCVYRFPPQALQSYFTLARLSLEADMNGTVVWSDADVMRHMYVVRMLMSCRLPKDWQNQGRPRLTHGRLRDLDPMEAERYSSQAQEVMAAYLLRLRERAEGPWDAVRKKALAALSFMGRSRDADIITPDLVDPNASVVSEAARALERLQGVRSTTRLITAASARVCTEESRSRLCVALRAMNKEEVADELESMLDTSQTEEMETVTRRLLSDLGGFRAMHKLQFRSGIADKHESSMRTAEERVHVMFDQVVKEARQGFRVALGMDLSIFAVGILLLVASAGWALLNDDMGSWVGAGASGGAGVLGILYTTFVAKPRKQVKASVDHLMYVKVLFLGYLRSLHQVDQVFSRRLLEDREVNGEGGCPAGTRLNASLKLQLAPLPDRGAV</sequence>
<keyword evidence="4" id="KW-1185">Reference proteome</keyword>
<dbReference type="Proteomes" id="UP001190700">
    <property type="component" value="Unassembled WGS sequence"/>
</dbReference>
<evidence type="ECO:0000313" key="4">
    <source>
        <dbReference type="Proteomes" id="UP001190700"/>
    </source>
</evidence>
<gene>
    <name evidence="3" type="ORF">CYMTET_16644</name>
</gene>
<dbReference type="InterPro" id="IPR016024">
    <property type="entry name" value="ARM-type_fold"/>
</dbReference>
<accession>A0AAE0GCZ8</accession>
<dbReference type="EMBL" id="LGRX02007350">
    <property type="protein sequence ID" value="KAK3275211.1"/>
    <property type="molecule type" value="Genomic_DNA"/>
</dbReference>
<name>A0AAE0GCZ8_9CHLO</name>
<dbReference type="AlphaFoldDB" id="A0AAE0GCZ8"/>
<keyword evidence="2" id="KW-0812">Transmembrane</keyword>
<protein>
    <submittedName>
        <fullName evidence="3">Uncharacterized protein</fullName>
    </submittedName>
</protein>
<comment type="caution">
    <text evidence="3">The sequence shown here is derived from an EMBL/GenBank/DDBJ whole genome shotgun (WGS) entry which is preliminary data.</text>
</comment>
<keyword evidence="2" id="KW-1133">Transmembrane helix</keyword>
<feature type="region of interest" description="Disordered" evidence="1">
    <location>
        <begin position="25"/>
        <end position="56"/>
    </location>
</feature>
<keyword evidence="2" id="KW-0472">Membrane</keyword>